<keyword evidence="2" id="KW-0238">DNA-binding</keyword>
<dbReference type="RefSeq" id="WP_218025644.1">
    <property type="nucleotide sequence ID" value="NZ_AP025739.1"/>
</dbReference>
<dbReference type="InterPro" id="IPR011991">
    <property type="entry name" value="ArsR-like_HTH"/>
</dbReference>
<dbReference type="Gene3D" id="1.10.10.10">
    <property type="entry name" value="Winged helix-like DNA-binding domain superfamily/Winged helix DNA-binding domain"/>
    <property type="match status" value="1"/>
</dbReference>
<name>A0A402CYW2_9BACT</name>
<evidence type="ECO:0000313" key="4">
    <source>
        <dbReference type="EMBL" id="BDI29628.1"/>
    </source>
</evidence>
<evidence type="ECO:0000256" key="3">
    <source>
        <dbReference type="ARBA" id="ARBA00023163"/>
    </source>
</evidence>
<sequence>MTSRILEQRGSQSEELFKALASDTRLKIIDLLAEREMNINELRQALGIAPPSVSKHVQILEQAGLVTSEYMSGEQGTQKRCKLRYDRLIISLDSMEVPDGQIEESEMPIGMYTFAHPTSTCGIASREKMIGFYDEPQSFLLPERAQAQILWMAEGFVEYVFPNTVPSTMEIQRVDLTMEICSECPDYNNDYPSDITLWINGVEIGDWTSPGDLGGKRGRLNPAWWNDHDTQHGLLKVWSVDNQGSSVDGMAVSDKSIKELMIGLRQPVTVRIGIKPDAEHVGGFNLFGRGFGNYEQDLTLRLHYKPKEALKEKKAIKEEESPAKQSGDVK</sequence>
<dbReference type="PANTHER" id="PTHR33154:SF33">
    <property type="entry name" value="TRANSCRIPTIONAL REPRESSOR SDPR"/>
    <property type="match status" value="1"/>
</dbReference>
<keyword evidence="1" id="KW-0805">Transcription regulation</keyword>
<organism evidence="4 5">
    <name type="scientific">Capsulimonas corticalis</name>
    <dbReference type="NCBI Taxonomy" id="2219043"/>
    <lineage>
        <taxon>Bacteria</taxon>
        <taxon>Bacillati</taxon>
        <taxon>Armatimonadota</taxon>
        <taxon>Armatimonadia</taxon>
        <taxon>Capsulimonadales</taxon>
        <taxon>Capsulimonadaceae</taxon>
        <taxon>Capsulimonas</taxon>
    </lineage>
</organism>
<dbReference type="InterPro" id="IPR036388">
    <property type="entry name" value="WH-like_DNA-bd_sf"/>
</dbReference>
<reference evidence="4 5" key="1">
    <citation type="journal article" date="2019" name="Int. J. Syst. Evol. Microbiol.">
        <title>Capsulimonas corticalis gen. nov., sp. nov., an aerobic capsulated bacterium, of a novel bacterial order, Capsulimonadales ord. nov., of the class Armatimonadia of the phylum Armatimonadetes.</title>
        <authorList>
            <person name="Li J."/>
            <person name="Kudo C."/>
            <person name="Tonouchi A."/>
        </authorList>
    </citation>
    <scope>NUCLEOTIDE SEQUENCE [LARGE SCALE GENOMIC DNA]</scope>
    <source>
        <strain evidence="4 5">AX-7</strain>
    </source>
</reference>
<gene>
    <name evidence="4" type="primary">celI</name>
    <name evidence="4" type="ORF">CCAX7_16790</name>
</gene>
<dbReference type="InterPro" id="IPR001845">
    <property type="entry name" value="HTH_ArsR_DNA-bd_dom"/>
</dbReference>
<dbReference type="AlphaFoldDB" id="A0A402CYW2"/>
<evidence type="ECO:0000256" key="2">
    <source>
        <dbReference type="ARBA" id="ARBA00023125"/>
    </source>
</evidence>
<dbReference type="PRINTS" id="PR00778">
    <property type="entry name" value="HTHARSR"/>
</dbReference>
<evidence type="ECO:0000256" key="1">
    <source>
        <dbReference type="ARBA" id="ARBA00023015"/>
    </source>
</evidence>
<keyword evidence="3" id="KW-0804">Transcription</keyword>
<keyword evidence="5" id="KW-1185">Reference proteome</keyword>
<dbReference type="InterPro" id="IPR036390">
    <property type="entry name" value="WH_DNA-bd_sf"/>
</dbReference>
<dbReference type="Proteomes" id="UP000287394">
    <property type="component" value="Chromosome"/>
</dbReference>
<dbReference type="PROSITE" id="PS50987">
    <property type="entry name" value="HTH_ARSR_2"/>
    <property type="match status" value="1"/>
</dbReference>
<dbReference type="Pfam" id="PF01022">
    <property type="entry name" value="HTH_5"/>
    <property type="match status" value="1"/>
</dbReference>
<dbReference type="InterPro" id="IPR051081">
    <property type="entry name" value="HTH_MetalResp_TranReg"/>
</dbReference>
<dbReference type="EMBL" id="AP025739">
    <property type="protein sequence ID" value="BDI29628.1"/>
    <property type="molecule type" value="Genomic_DNA"/>
</dbReference>
<accession>A0A402CYW2</accession>
<dbReference type="GO" id="GO:0003700">
    <property type="term" value="F:DNA-binding transcription factor activity"/>
    <property type="evidence" value="ECO:0007669"/>
    <property type="project" value="InterPro"/>
</dbReference>
<dbReference type="SUPFAM" id="SSF46785">
    <property type="entry name" value="Winged helix' DNA-binding domain"/>
    <property type="match status" value="1"/>
</dbReference>
<dbReference type="PANTHER" id="PTHR33154">
    <property type="entry name" value="TRANSCRIPTIONAL REGULATOR, ARSR FAMILY"/>
    <property type="match status" value="1"/>
</dbReference>
<proteinExistence type="predicted"/>
<dbReference type="SMART" id="SM00418">
    <property type="entry name" value="HTH_ARSR"/>
    <property type="match status" value="1"/>
</dbReference>
<dbReference type="KEGG" id="ccot:CCAX7_16790"/>
<evidence type="ECO:0000313" key="5">
    <source>
        <dbReference type="Proteomes" id="UP000287394"/>
    </source>
</evidence>
<protein>
    <submittedName>
        <fullName evidence="4">Transcriptional regulator</fullName>
    </submittedName>
</protein>
<dbReference type="CDD" id="cd00090">
    <property type="entry name" value="HTH_ARSR"/>
    <property type="match status" value="1"/>
</dbReference>
<dbReference type="GO" id="GO:0003677">
    <property type="term" value="F:DNA binding"/>
    <property type="evidence" value="ECO:0007669"/>
    <property type="project" value="UniProtKB-KW"/>
</dbReference>
<dbReference type="NCBIfam" id="NF033788">
    <property type="entry name" value="HTH_metalloreg"/>
    <property type="match status" value="1"/>
</dbReference>